<keyword evidence="15" id="KW-1185">Reference proteome</keyword>
<comment type="function">
    <text evidence="1 10">DEAD-box RNA helicase-like protein required for pre-18S rRNA processing, specifically at sites A0, A1, and A2.</text>
</comment>
<keyword evidence="6 10" id="KW-0690">Ribosome biogenesis</keyword>
<evidence type="ECO:0000313" key="15">
    <source>
        <dbReference type="Proteomes" id="UP000799441"/>
    </source>
</evidence>
<dbReference type="Gene3D" id="3.40.50.300">
    <property type="entry name" value="P-loop containing nucleotide triphosphate hydrolases"/>
    <property type="match status" value="1"/>
</dbReference>
<evidence type="ECO:0000256" key="4">
    <source>
        <dbReference type="ARBA" id="ARBA00011192"/>
    </source>
</evidence>
<gene>
    <name evidence="14" type="ORF">K431DRAFT_320341</name>
</gene>
<comment type="caution">
    <text evidence="14">The sequence shown here is derived from an EMBL/GenBank/DDBJ whole genome shotgun (WGS) entry which is preliminary data.</text>
</comment>
<dbReference type="InterPro" id="IPR053939">
    <property type="entry name" value="UTP25_C"/>
</dbReference>
<dbReference type="AlphaFoldDB" id="A0A9P4UQF3"/>
<dbReference type="Pfam" id="PF22916">
    <property type="entry name" value="UTP25_NTPase-like"/>
    <property type="match status" value="1"/>
</dbReference>
<evidence type="ECO:0000256" key="1">
    <source>
        <dbReference type="ARBA" id="ARBA00002883"/>
    </source>
</evidence>
<sequence length="700" mass="79774">MAQYKGNARGKGAARSGIRLKNGQYKKFDSQRIKDVESEEDESPHQEEQTDAPELPEDEDDSDDSEDGGVISGTQSYNAMLQSFAQPKQEHPRKRRRVDRGQETVHHVTSNNISHPQEDEPAIEAEDGDNDDDEEDTSDPYNKHLAPVDEARFSALVHAAAADQWRTERVNLTGHQSLGKHSVGKATVLVPKINQTITHRKPLEDIKGLNLKRRLQEGARKLVNPPSTFQSALAPYMYNYSDLLAGIRTPDNASELRNLACLHALNHVLKSRDKILKNNARQLEVGDQGFTRPKVLILSETRQMCAKYAETISTLFNPEQQENKQRFRDTFVETIDNNPAMPEDFNELFEGNNDNNFLTALKFTRKTLKYFSAFYRSDIILASPLGLRRIIEHEDKKKRDYDFLSSIEVVIVDQGDAMQMQSFENITTVFKHLNHWPQDEEHRFDINRVRQWYLDQQAKHLRQTIVFSAYITPELNSLFNTQMSNIAGKLRLSPSYDGAISTNAVSGLGFKQTFSRFDCPSPSKDPDARFQFFTSAVLPSLLRLPKPADGAQGILVFIPSYFDFLRIRNYFATSTQTQNTSFGTIHDYSEVSEQRRARSHFLTGRHSILLYTQRAHHFYRIRMKGVKRVVMYGLPDNPSFYGEMVGGFIGTTLGEGRASPEECSAKCTFSKWDGLRLERVVGSDRFRSMLEGNGDTFDFL</sequence>
<comment type="similarity">
    <text evidence="3 10">Belongs to the UTP25 family.</text>
</comment>
<dbReference type="InterPro" id="IPR053940">
    <property type="entry name" value="UTP25_NTPase-like"/>
</dbReference>
<proteinExistence type="inferred from homology"/>
<evidence type="ECO:0000313" key="14">
    <source>
        <dbReference type="EMBL" id="KAF2721456.1"/>
    </source>
</evidence>
<evidence type="ECO:0000259" key="13">
    <source>
        <dbReference type="Pfam" id="PF22916"/>
    </source>
</evidence>
<dbReference type="PANTHER" id="PTHR12933:SF0">
    <property type="entry name" value="U3 SMALL NUCLEOLAR RNA-ASSOCIATED PROTEIN 25 HOMOLOG"/>
    <property type="match status" value="1"/>
</dbReference>
<feature type="compositionally biased region" description="Acidic residues" evidence="11">
    <location>
        <begin position="49"/>
        <end position="67"/>
    </location>
</feature>
<name>A0A9P4UQF3_9PEZI</name>
<dbReference type="OrthoDB" id="10264378at2759"/>
<evidence type="ECO:0000256" key="5">
    <source>
        <dbReference type="ARBA" id="ARBA00015422"/>
    </source>
</evidence>
<evidence type="ECO:0000256" key="2">
    <source>
        <dbReference type="ARBA" id="ARBA00004604"/>
    </source>
</evidence>
<dbReference type="Pfam" id="PF06862">
    <property type="entry name" value="Utp25_C"/>
    <property type="match status" value="1"/>
</dbReference>
<keyword evidence="7 10" id="KW-0698">rRNA processing</keyword>
<evidence type="ECO:0000259" key="12">
    <source>
        <dbReference type="Pfam" id="PF06862"/>
    </source>
</evidence>
<reference evidence="14" key="1">
    <citation type="journal article" date="2020" name="Stud. Mycol.">
        <title>101 Dothideomycetes genomes: a test case for predicting lifestyles and emergence of pathogens.</title>
        <authorList>
            <person name="Haridas S."/>
            <person name="Albert R."/>
            <person name="Binder M."/>
            <person name="Bloem J."/>
            <person name="Labutti K."/>
            <person name="Salamov A."/>
            <person name="Andreopoulos B."/>
            <person name="Baker S."/>
            <person name="Barry K."/>
            <person name="Bills G."/>
            <person name="Bluhm B."/>
            <person name="Cannon C."/>
            <person name="Castanera R."/>
            <person name="Culley D."/>
            <person name="Daum C."/>
            <person name="Ezra D."/>
            <person name="Gonzalez J."/>
            <person name="Henrissat B."/>
            <person name="Kuo A."/>
            <person name="Liang C."/>
            <person name="Lipzen A."/>
            <person name="Lutzoni F."/>
            <person name="Magnuson J."/>
            <person name="Mondo S."/>
            <person name="Nolan M."/>
            <person name="Ohm R."/>
            <person name="Pangilinan J."/>
            <person name="Park H.-J."/>
            <person name="Ramirez L."/>
            <person name="Alfaro M."/>
            <person name="Sun H."/>
            <person name="Tritt A."/>
            <person name="Yoshinaga Y."/>
            <person name="Zwiers L.-H."/>
            <person name="Turgeon B."/>
            <person name="Goodwin S."/>
            <person name="Spatafora J."/>
            <person name="Crous P."/>
            <person name="Grigoriev I."/>
        </authorList>
    </citation>
    <scope>NUCLEOTIDE SEQUENCE</scope>
    <source>
        <strain evidence="14">CBS 116435</strain>
    </source>
</reference>
<accession>A0A9P4UQF3</accession>
<feature type="compositionally biased region" description="Basic and acidic residues" evidence="11">
    <location>
        <begin position="26"/>
        <end position="36"/>
    </location>
</feature>
<feature type="compositionally biased region" description="Acidic residues" evidence="11">
    <location>
        <begin position="119"/>
        <end position="138"/>
    </location>
</feature>
<protein>
    <recommendedName>
        <fullName evidence="5 10">U3 small nucleolar RNA-associated protein 25</fullName>
        <shortName evidence="10">U3 snoRNA-associated protein 25</shortName>
    </recommendedName>
</protein>
<evidence type="ECO:0000256" key="3">
    <source>
        <dbReference type="ARBA" id="ARBA00009223"/>
    </source>
</evidence>
<comment type="subcellular location">
    <subcellularLocation>
        <location evidence="2 10">Nucleus</location>
        <location evidence="2 10">Nucleolus</location>
    </subcellularLocation>
</comment>
<feature type="domain" description="UTP25 C-terminal" evidence="12">
    <location>
        <begin position="507"/>
        <end position="699"/>
    </location>
</feature>
<keyword evidence="8 10" id="KW-0539">Nucleus</keyword>
<evidence type="ECO:0000256" key="7">
    <source>
        <dbReference type="ARBA" id="ARBA00022552"/>
    </source>
</evidence>
<dbReference type="PANTHER" id="PTHR12933">
    <property type="entry name" value="ORF PROTEIN-RELATED"/>
    <property type="match status" value="1"/>
</dbReference>
<feature type="domain" description="UTP25 NTP hydrolase-like" evidence="13">
    <location>
        <begin position="240"/>
        <end position="489"/>
    </location>
</feature>
<dbReference type="GO" id="GO:0000462">
    <property type="term" value="P:maturation of SSU-rRNA from tricistronic rRNA transcript (SSU-rRNA, 5.8S rRNA, LSU-rRNA)"/>
    <property type="evidence" value="ECO:0007669"/>
    <property type="project" value="TreeGrafter"/>
</dbReference>
<evidence type="ECO:0000256" key="8">
    <source>
        <dbReference type="ARBA" id="ARBA00023242"/>
    </source>
</evidence>
<evidence type="ECO:0000256" key="11">
    <source>
        <dbReference type="SAM" id="MobiDB-lite"/>
    </source>
</evidence>
<dbReference type="Proteomes" id="UP000799441">
    <property type="component" value="Unassembled WGS sequence"/>
</dbReference>
<comment type="subunit">
    <text evidence="4 10">Component of the ribosomal small subunit (SSU) processome composed of at least 40 protein subunits and snoRNA U3.</text>
</comment>
<dbReference type="GO" id="GO:0019843">
    <property type="term" value="F:rRNA binding"/>
    <property type="evidence" value="ECO:0007669"/>
    <property type="project" value="TreeGrafter"/>
</dbReference>
<dbReference type="GO" id="GO:0034511">
    <property type="term" value="F:U3 snoRNA binding"/>
    <property type="evidence" value="ECO:0007669"/>
    <property type="project" value="InterPro"/>
</dbReference>
<keyword evidence="9 10" id="KW-0687">Ribonucleoprotein</keyword>
<dbReference type="InterPro" id="IPR027417">
    <property type="entry name" value="P-loop_NTPase"/>
</dbReference>
<organism evidence="14 15">
    <name type="scientific">Polychaeton citri CBS 116435</name>
    <dbReference type="NCBI Taxonomy" id="1314669"/>
    <lineage>
        <taxon>Eukaryota</taxon>
        <taxon>Fungi</taxon>
        <taxon>Dikarya</taxon>
        <taxon>Ascomycota</taxon>
        <taxon>Pezizomycotina</taxon>
        <taxon>Dothideomycetes</taxon>
        <taxon>Dothideomycetidae</taxon>
        <taxon>Capnodiales</taxon>
        <taxon>Capnodiaceae</taxon>
        <taxon>Polychaeton</taxon>
    </lineage>
</organism>
<dbReference type="InterPro" id="IPR010678">
    <property type="entry name" value="UTP25"/>
</dbReference>
<evidence type="ECO:0000256" key="10">
    <source>
        <dbReference type="RuleBase" id="RU365070"/>
    </source>
</evidence>
<dbReference type="GO" id="GO:0032040">
    <property type="term" value="C:small-subunit processome"/>
    <property type="evidence" value="ECO:0007669"/>
    <property type="project" value="TreeGrafter"/>
</dbReference>
<feature type="compositionally biased region" description="Polar residues" evidence="11">
    <location>
        <begin position="72"/>
        <end position="86"/>
    </location>
</feature>
<feature type="region of interest" description="Disordered" evidence="11">
    <location>
        <begin position="1"/>
        <end position="143"/>
    </location>
</feature>
<evidence type="ECO:0000256" key="9">
    <source>
        <dbReference type="ARBA" id="ARBA00023274"/>
    </source>
</evidence>
<evidence type="ECO:0000256" key="6">
    <source>
        <dbReference type="ARBA" id="ARBA00022517"/>
    </source>
</evidence>
<dbReference type="EMBL" id="MU003790">
    <property type="protein sequence ID" value="KAF2721456.1"/>
    <property type="molecule type" value="Genomic_DNA"/>
</dbReference>